<sequence length="247" mass="27145">MPNAKARRHPEQGERTIWDVFEEERASFIPYAGRFDGYHCIPASVSKTCTLRFDNNKYSVLSSAVGRPVEIHAYADRIVIRQDGAVVGEHARSFGRNEVVYDPWHYVPVLARKPNGLRNGAPFREWVLPSAMEKVRRKLGAADDGDRQMVSILTCVLTDGLSAVESACQEALEHGVCSAAVILNILARSRDPAAGTILSIPQALTLAHEPVADCARYDSLRRTNSHGTHRGTGTDGSAEALRNAQRL</sequence>
<name>A0A1G8Z219_9HYPH</name>
<dbReference type="Pfam" id="PF22483">
    <property type="entry name" value="Mu-transpos_C_2"/>
    <property type="match status" value="1"/>
</dbReference>
<dbReference type="Proteomes" id="UP000198894">
    <property type="component" value="Unassembled WGS sequence"/>
</dbReference>
<dbReference type="InterPro" id="IPR054353">
    <property type="entry name" value="IstA-like_C"/>
</dbReference>
<evidence type="ECO:0000313" key="4">
    <source>
        <dbReference type="Proteomes" id="UP000198894"/>
    </source>
</evidence>
<dbReference type="EMBL" id="FNEE01000011">
    <property type="protein sequence ID" value="SDK09017.1"/>
    <property type="molecule type" value="Genomic_DNA"/>
</dbReference>
<keyword evidence="4" id="KW-1185">Reference proteome</keyword>
<protein>
    <recommendedName>
        <fullName evidence="2">Transposase for insertion sequence element IS21-like C-terminal domain-containing protein</fullName>
    </recommendedName>
</protein>
<reference evidence="4" key="1">
    <citation type="submission" date="2016-10" db="EMBL/GenBank/DDBJ databases">
        <authorList>
            <person name="Varghese N."/>
            <person name="Submissions S."/>
        </authorList>
    </citation>
    <scope>NUCLEOTIDE SEQUENCE [LARGE SCALE GENOMIC DNA]</scope>
    <source>
        <strain evidence="4">CGMCC 1.11022</strain>
    </source>
</reference>
<proteinExistence type="predicted"/>
<evidence type="ECO:0000256" key="1">
    <source>
        <dbReference type="SAM" id="MobiDB-lite"/>
    </source>
</evidence>
<dbReference type="AlphaFoldDB" id="A0A1G8Z219"/>
<dbReference type="PANTHER" id="PTHR35004:SF7">
    <property type="entry name" value="INTEGRASE PROTEIN"/>
    <property type="match status" value="1"/>
</dbReference>
<feature type="domain" description="Transposase for insertion sequence element IS21-like C-terminal" evidence="2">
    <location>
        <begin position="34"/>
        <end position="102"/>
    </location>
</feature>
<gene>
    <name evidence="3" type="ORF">SAMN05428953_111146</name>
</gene>
<accession>A0A1G8Z219</accession>
<evidence type="ECO:0000313" key="3">
    <source>
        <dbReference type="EMBL" id="SDK09017.1"/>
    </source>
</evidence>
<evidence type="ECO:0000259" key="2">
    <source>
        <dbReference type="Pfam" id="PF22483"/>
    </source>
</evidence>
<dbReference type="PANTHER" id="PTHR35004">
    <property type="entry name" value="TRANSPOSASE RV3428C-RELATED"/>
    <property type="match status" value="1"/>
</dbReference>
<organism evidence="3 4">
    <name type="scientific">Mesorhizobium muleiense</name>
    <dbReference type="NCBI Taxonomy" id="1004279"/>
    <lineage>
        <taxon>Bacteria</taxon>
        <taxon>Pseudomonadati</taxon>
        <taxon>Pseudomonadota</taxon>
        <taxon>Alphaproteobacteria</taxon>
        <taxon>Hyphomicrobiales</taxon>
        <taxon>Phyllobacteriaceae</taxon>
        <taxon>Mesorhizobium</taxon>
    </lineage>
</organism>
<feature type="region of interest" description="Disordered" evidence="1">
    <location>
        <begin position="222"/>
        <end position="247"/>
    </location>
</feature>